<keyword evidence="1 2" id="KW-0808">Transferase</keyword>
<dbReference type="PROSITE" id="PS00379">
    <property type="entry name" value="CDP_ALCOHOL_P_TRANSF"/>
    <property type="match status" value="1"/>
</dbReference>
<feature type="transmembrane region" description="Helical" evidence="3">
    <location>
        <begin position="81"/>
        <end position="101"/>
    </location>
</feature>
<organism evidence="4 5">
    <name type="scientific">Variovorax soli</name>
    <dbReference type="NCBI Taxonomy" id="376815"/>
    <lineage>
        <taxon>Bacteria</taxon>
        <taxon>Pseudomonadati</taxon>
        <taxon>Pseudomonadota</taxon>
        <taxon>Betaproteobacteria</taxon>
        <taxon>Burkholderiales</taxon>
        <taxon>Comamonadaceae</taxon>
        <taxon>Variovorax</taxon>
    </lineage>
</organism>
<sequence length="257" mass="27166">MLTRSPTVPAAAAEGLAALRRDAWREGLPCFLLLAALGAWVGRLGAFGPWFQFKSLALFAGAFALVLAGLAAHAPNTRFGAANRVTLARLALIALLAALAGEPVDDAVAWGSIVVAGSAALLDAIDGPLARRGGLASDFGARFDMEADALLVLVLSLLVVHFGKAGAWVLAAGLMRYLFLLAARPWPWLSRALPPSQRRKTVCVVQIASLIACLSPFIALRWSEAFAAASLALLAASFAIDIAWLRRHREHPMETPT</sequence>
<feature type="transmembrane region" description="Helical" evidence="3">
    <location>
        <begin position="107"/>
        <end position="125"/>
    </location>
</feature>
<evidence type="ECO:0000313" key="5">
    <source>
        <dbReference type="Proteomes" id="UP001184230"/>
    </source>
</evidence>
<dbReference type="EMBL" id="JAVDRF010000009">
    <property type="protein sequence ID" value="MDR6538067.1"/>
    <property type="molecule type" value="Genomic_DNA"/>
</dbReference>
<proteinExistence type="inferred from homology"/>
<feature type="transmembrane region" description="Helical" evidence="3">
    <location>
        <begin position="30"/>
        <end position="50"/>
    </location>
</feature>
<dbReference type="InterPro" id="IPR043130">
    <property type="entry name" value="CDP-OH_PTrfase_TM_dom"/>
</dbReference>
<evidence type="ECO:0000256" key="3">
    <source>
        <dbReference type="SAM" id="Phobius"/>
    </source>
</evidence>
<protein>
    <submittedName>
        <fullName evidence="4">Phosphatidylglycerophosphate synthase</fullName>
    </submittedName>
</protein>
<evidence type="ECO:0000256" key="1">
    <source>
        <dbReference type="ARBA" id="ARBA00022679"/>
    </source>
</evidence>
<evidence type="ECO:0000313" key="4">
    <source>
        <dbReference type="EMBL" id="MDR6538067.1"/>
    </source>
</evidence>
<dbReference type="InterPro" id="IPR000462">
    <property type="entry name" value="CDP-OH_P_trans"/>
</dbReference>
<reference evidence="4 5" key="1">
    <citation type="submission" date="2023-07" db="EMBL/GenBank/DDBJ databases">
        <title>Sorghum-associated microbial communities from plants grown in Nebraska, USA.</title>
        <authorList>
            <person name="Schachtman D."/>
        </authorList>
    </citation>
    <scope>NUCLEOTIDE SEQUENCE [LARGE SCALE GENOMIC DNA]</scope>
    <source>
        <strain evidence="4 5">DS1781</strain>
    </source>
</reference>
<keyword evidence="3" id="KW-1133">Transmembrane helix</keyword>
<dbReference type="Gene3D" id="1.20.120.1760">
    <property type="match status" value="1"/>
</dbReference>
<gene>
    <name evidence="4" type="ORF">J2739_003854</name>
</gene>
<keyword evidence="3" id="KW-0812">Transmembrane</keyword>
<dbReference type="Pfam" id="PF01066">
    <property type="entry name" value="CDP-OH_P_transf"/>
    <property type="match status" value="1"/>
</dbReference>
<dbReference type="InterPro" id="IPR048254">
    <property type="entry name" value="CDP_ALCOHOL_P_TRANSF_CS"/>
</dbReference>
<keyword evidence="3" id="KW-0472">Membrane</keyword>
<keyword evidence="5" id="KW-1185">Reference proteome</keyword>
<dbReference type="RefSeq" id="WP_309904530.1">
    <property type="nucleotide sequence ID" value="NZ_JAVDRF010000009.1"/>
</dbReference>
<accession>A0ABU1NHY3</accession>
<feature type="transmembrane region" description="Helical" evidence="3">
    <location>
        <begin position="225"/>
        <end position="245"/>
    </location>
</feature>
<evidence type="ECO:0000256" key="2">
    <source>
        <dbReference type="RuleBase" id="RU003750"/>
    </source>
</evidence>
<dbReference type="Proteomes" id="UP001184230">
    <property type="component" value="Unassembled WGS sequence"/>
</dbReference>
<comment type="similarity">
    <text evidence="2">Belongs to the CDP-alcohol phosphatidyltransferase class-I family.</text>
</comment>
<feature type="transmembrane region" description="Helical" evidence="3">
    <location>
        <begin position="56"/>
        <end position="74"/>
    </location>
</feature>
<feature type="transmembrane region" description="Helical" evidence="3">
    <location>
        <begin position="145"/>
        <end position="162"/>
    </location>
</feature>
<name>A0ABU1NHY3_9BURK</name>
<comment type="caution">
    <text evidence="4">The sequence shown here is derived from an EMBL/GenBank/DDBJ whole genome shotgun (WGS) entry which is preliminary data.</text>
</comment>